<accession>A0A699Z452</accession>
<dbReference type="Proteomes" id="UP000485058">
    <property type="component" value="Unassembled WGS sequence"/>
</dbReference>
<evidence type="ECO:0000313" key="2">
    <source>
        <dbReference type="EMBL" id="GFH16861.1"/>
    </source>
</evidence>
<sequence>MILAITACKSALHVFAERGVQQAGGELYGKVKGFQAGSFWELVKEGGKLMLILTLEKLTKSVAPNRRAPDCMAMPRDQDTMIADGTPPYEPDATATGPAPAMAPAPLCAGRPSPAASAPSAGL</sequence>
<dbReference type="AlphaFoldDB" id="A0A699Z452"/>
<protein>
    <submittedName>
        <fullName evidence="2">Uncharacterized protein</fullName>
    </submittedName>
</protein>
<feature type="compositionally biased region" description="Low complexity" evidence="1">
    <location>
        <begin position="91"/>
        <end position="123"/>
    </location>
</feature>
<dbReference type="EMBL" id="BLLF01001061">
    <property type="protein sequence ID" value="GFH16861.1"/>
    <property type="molecule type" value="Genomic_DNA"/>
</dbReference>
<name>A0A699Z452_HAELA</name>
<comment type="caution">
    <text evidence="2">The sequence shown here is derived from an EMBL/GenBank/DDBJ whole genome shotgun (WGS) entry which is preliminary data.</text>
</comment>
<gene>
    <name evidence="2" type="ORF">HaLaN_13371</name>
</gene>
<feature type="region of interest" description="Disordered" evidence="1">
    <location>
        <begin position="67"/>
        <end position="123"/>
    </location>
</feature>
<organism evidence="2 3">
    <name type="scientific">Haematococcus lacustris</name>
    <name type="common">Green alga</name>
    <name type="synonym">Haematococcus pluvialis</name>
    <dbReference type="NCBI Taxonomy" id="44745"/>
    <lineage>
        <taxon>Eukaryota</taxon>
        <taxon>Viridiplantae</taxon>
        <taxon>Chlorophyta</taxon>
        <taxon>core chlorophytes</taxon>
        <taxon>Chlorophyceae</taxon>
        <taxon>CS clade</taxon>
        <taxon>Chlamydomonadales</taxon>
        <taxon>Haematococcaceae</taxon>
        <taxon>Haematococcus</taxon>
    </lineage>
</organism>
<keyword evidence="3" id="KW-1185">Reference proteome</keyword>
<proteinExistence type="predicted"/>
<evidence type="ECO:0000256" key="1">
    <source>
        <dbReference type="SAM" id="MobiDB-lite"/>
    </source>
</evidence>
<evidence type="ECO:0000313" key="3">
    <source>
        <dbReference type="Proteomes" id="UP000485058"/>
    </source>
</evidence>
<reference evidence="2 3" key="1">
    <citation type="submission" date="2020-02" db="EMBL/GenBank/DDBJ databases">
        <title>Draft genome sequence of Haematococcus lacustris strain NIES-144.</title>
        <authorList>
            <person name="Morimoto D."/>
            <person name="Nakagawa S."/>
            <person name="Yoshida T."/>
            <person name="Sawayama S."/>
        </authorList>
    </citation>
    <scope>NUCLEOTIDE SEQUENCE [LARGE SCALE GENOMIC DNA]</scope>
    <source>
        <strain evidence="2 3">NIES-144</strain>
    </source>
</reference>